<dbReference type="SUPFAM" id="SSF52540">
    <property type="entry name" value="P-loop containing nucleoside triphosphate hydrolases"/>
    <property type="match status" value="1"/>
</dbReference>
<dbReference type="InterPro" id="IPR038726">
    <property type="entry name" value="PDDEXK_AddAB-type"/>
</dbReference>
<dbReference type="Pfam" id="PF12705">
    <property type="entry name" value="PDDEXK_1"/>
    <property type="match status" value="1"/>
</dbReference>
<feature type="domain" description="PD-(D/E)XK endonuclease-like" evidence="1">
    <location>
        <begin position="700"/>
        <end position="984"/>
    </location>
</feature>
<gene>
    <name evidence="2" type="ORF">DFW101_3294</name>
</gene>
<proteinExistence type="predicted"/>
<dbReference type="STRING" id="694327.DFW101_3294"/>
<dbReference type="AlphaFoldDB" id="G7QAR2"/>
<dbReference type="HOGENOM" id="CLU_301055_0_0_7"/>
<dbReference type="OrthoDB" id="9766257at2"/>
<accession>G7QAR2</accession>
<dbReference type="RefSeq" id="WP_009182625.1">
    <property type="nucleotide sequence ID" value="NZ_CM001368.1"/>
</dbReference>
<keyword evidence="3" id="KW-1185">Reference proteome</keyword>
<sequence>MKPVGVIPWTEEFFAGVADRLVAETGGDFQDTLVIFPLRRAARHLCDRLAAMPGLPKPLLLPEITAVGDWATSLGASLAPTPPVMLDVLDRVSLLHDIVREIAPEAEATGEFPLDMTRFFPWGLELAELMEALFRHNIPGKDLDYLEGQVLPPAAALLSRLGAIHARYRERLLAEGLATPGLCLSLAAGKAQVAVERLAGRRVFACGFSVLSGAEKALFKALWRSGSLEMLWHGDPALADPGGRVHFACLEQKRWLGDWNARAVVLQGGRRRRSRQKGDPDRPTLMLDATTANLSSKRLRFFEGHDLHAQLKALETCLAEAEDLEDTAIVLPDTGLLSPVLHILPRKDVNISMGYPLARSSLARLLETILALQETRLASGRYHWRTLVALLRHPYLKMLRVGEEEPLRALFHTLEAGLRQGGAFADPLALEIGGEDGPPDPEALALCRQVLHTCLTGFSDVDTPRTLGNALAGLCELLLDPDHAGDAWERFLIDAECLFRLATGVVPALTSGRLADAVLPQATLFALLRRLLADERVPFEAEPLTGLQVMGVLETRLLSFRRVFVLDAVEDKLPGSAPYEPLLPDTLRRLLALPDSRERDLVAAYNIYRLFFGAEEITVFYRTGAPGAGLFEDSKPVRSRYVEQLLWEEEKRLGRVLTPGEPPVSLITLPLCPIPPADASLPRSPAVAERLDSYLSTKKLSATFFDTYLACPLRFFYRYLSPLAPLAEVAEEGDRAAVGEVVHEVLREFFAASLGRDIDAADINAAALADLYETRMRQSPACQALPPDGQLLLLRAGRTRLMHMAASMPRTTPLALETELGASLETAGRTYLLAGRADRLDRREEGLVILDYKTGSVPSLPVAVWGDEGFWSRIARWRGPADDPGLFEEAARRIGSVQLPLYCWLYAASKGETPADAAFVELRDAGAEKPLFGPRLDPAGREDAIVRQTPDLLAFLLRHLATAQAFPPRPDDRRCPYCDFRPACGAVCR</sequence>
<reference evidence="3" key="1">
    <citation type="journal article" date="2015" name="Genome Announc.">
        <title>High-Quality Draft Genome Sequence of Desulfovibrio carbinoliphilus FW-101-2B, an Organic Acid-Oxidizing Sulfate-Reducing Bacterium Isolated from Uranium(VI)-Contaminated Groundwater.</title>
        <authorList>
            <person name="Ramsay B.D."/>
            <person name="Hwang C."/>
            <person name="Woo H.L."/>
            <person name="Carroll S.L."/>
            <person name="Lucas S."/>
            <person name="Han J."/>
            <person name="Lapidus A.L."/>
            <person name="Cheng J.F."/>
            <person name="Goodwin L.A."/>
            <person name="Pitluck S."/>
            <person name="Peters L."/>
            <person name="Chertkov O."/>
            <person name="Held B."/>
            <person name="Detter J.C."/>
            <person name="Han C.S."/>
            <person name="Tapia R."/>
            <person name="Land M.L."/>
            <person name="Hauser L.J."/>
            <person name="Kyrpides N.C."/>
            <person name="Ivanova N.N."/>
            <person name="Mikhailova N."/>
            <person name="Pagani I."/>
            <person name="Woyke T."/>
            <person name="Arkin A.P."/>
            <person name="Dehal P."/>
            <person name="Chivian D."/>
            <person name="Criddle C.S."/>
            <person name="Wu W."/>
            <person name="Chakraborty R."/>
            <person name="Hazen T.C."/>
            <person name="Fields M.W."/>
        </authorList>
    </citation>
    <scope>NUCLEOTIDE SEQUENCE [LARGE SCALE GENOMIC DNA]</scope>
    <source>
        <strain evidence="3">FW-101-2B</strain>
    </source>
</reference>
<dbReference type="Gene3D" id="3.90.320.10">
    <property type="match status" value="1"/>
</dbReference>
<dbReference type="InterPro" id="IPR027417">
    <property type="entry name" value="P-loop_NTPase"/>
</dbReference>
<dbReference type="Proteomes" id="UP000004662">
    <property type="component" value="Chromosome"/>
</dbReference>
<organism evidence="2 3">
    <name type="scientific">Solidesulfovibrio carbinoliphilus subsp. oakridgensis</name>
    <dbReference type="NCBI Taxonomy" id="694327"/>
    <lineage>
        <taxon>Bacteria</taxon>
        <taxon>Pseudomonadati</taxon>
        <taxon>Thermodesulfobacteriota</taxon>
        <taxon>Desulfovibrionia</taxon>
        <taxon>Desulfovibrionales</taxon>
        <taxon>Desulfovibrionaceae</taxon>
        <taxon>Solidesulfovibrio</taxon>
    </lineage>
</organism>
<name>G7QAR2_9BACT</name>
<dbReference type="eggNOG" id="COG2887">
    <property type="taxonomic scope" value="Bacteria"/>
</dbReference>
<evidence type="ECO:0000259" key="1">
    <source>
        <dbReference type="Pfam" id="PF12705"/>
    </source>
</evidence>
<dbReference type="InterPro" id="IPR011604">
    <property type="entry name" value="PDDEXK-like_dom_sf"/>
</dbReference>
<protein>
    <recommendedName>
        <fullName evidence="1">PD-(D/E)XK endonuclease-like domain-containing protein</fullName>
    </recommendedName>
</protein>
<evidence type="ECO:0000313" key="3">
    <source>
        <dbReference type="Proteomes" id="UP000004662"/>
    </source>
</evidence>
<evidence type="ECO:0000313" key="2">
    <source>
        <dbReference type="EMBL" id="EHJ49293.1"/>
    </source>
</evidence>
<dbReference type="EMBL" id="CM001368">
    <property type="protein sequence ID" value="EHJ49293.1"/>
    <property type="molecule type" value="Genomic_DNA"/>
</dbReference>